<dbReference type="EMBL" id="LYXU01000001">
    <property type="protein sequence ID" value="OBS29665.1"/>
    <property type="molecule type" value="Genomic_DNA"/>
</dbReference>
<evidence type="ECO:0008006" key="4">
    <source>
        <dbReference type="Google" id="ProtNLM"/>
    </source>
</evidence>
<comment type="caution">
    <text evidence="2">The sequence shown here is derived from an EMBL/GenBank/DDBJ whole genome shotgun (WGS) entry which is preliminary data.</text>
</comment>
<dbReference type="Proteomes" id="UP000091967">
    <property type="component" value="Unassembled WGS sequence"/>
</dbReference>
<evidence type="ECO:0000256" key="1">
    <source>
        <dbReference type="SAM" id="SignalP"/>
    </source>
</evidence>
<evidence type="ECO:0000313" key="3">
    <source>
        <dbReference type="Proteomes" id="UP000091967"/>
    </source>
</evidence>
<organism evidence="2 3">
    <name type="scientific">Fusarium poae</name>
    <dbReference type="NCBI Taxonomy" id="36050"/>
    <lineage>
        <taxon>Eukaryota</taxon>
        <taxon>Fungi</taxon>
        <taxon>Dikarya</taxon>
        <taxon>Ascomycota</taxon>
        <taxon>Pezizomycotina</taxon>
        <taxon>Sordariomycetes</taxon>
        <taxon>Hypocreomycetidae</taxon>
        <taxon>Hypocreales</taxon>
        <taxon>Nectriaceae</taxon>
        <taxon>Fusarium</taxon>
    </lineage>
</organism>
<accession>A0A1B8BAA6</accession>
<name>A0A1B8BAA6_FUSPO</name>
<dbReference type="OMA" id="ANSCTWS"/>
<feature type="chain" id="PRO_5008603730" description="Cyanovirin-N domain-containing protein" evidence="1">
    <location>
        <begin position="23"/>
        <end position="117"/>
    </location>
</feature>
<feature type="signal peptide" evidence="1">
    <location>
        <begin position="1"/>
        <end position="22"/>
    </location>
</feature>
<gene>
    <name evidence="2" type="ORF">FPOA_03604</name>
</gene>
<proteinExistence type="predicted"/>
<sequence length="117" mass="12606">MKTTIFTSAATAVLSFASGTVANSCTWSFFGGPVYKSWIIVASGVDDIPGKCGGFWDNMNNKNFHSACTLSFTRCEDQNGEMVATFKSGSGCNSGHVESAWWEATRNKFGALHCVEK</sequence>
<keyword evidence="3" id="KW-1185">Reference proteome</keyword>
<reference evidence="2 3" key="1">
    <citation type="submission" date="2016-06" db="EMBL/GenBank/DDBJ databases">
        <title>Living apart together: crosstalk between the core and supernumerary genomes in a fungal plant pathogen.</title>
        <authorList>
            <person name="Vanheule A."/>
            <person name="Audenaert K."/>
            <person name="Warris S."/>
            <person name="Van De Geest H."/>
            <person name="Schijlen E."/>
            <person name="Hofte M."/>
            <person name="De Saeger S."/>
            <person name="Haesaert G."/>
            <person name="Waalwijk C."/>
            <person name="Van Der Lee T."/>
        </authorList>
    </citation>
    <scope>NUCLEOTIDE SEQUENCE [LARGE SCALE GENOMIC DNA]</scope>
    <source>
        <strain evidence="2 3">2516</strain>
    </source>
</reference>
<protein>
    <recommendedName>
        <fullName evidence="4">Cyanovirin-N domain-containing protein</fullName>
    </recommendedName>
</protein>
<evidence type="ECO:0000313" key="2">
    <source>
        <dbReference type="EMBL" id="OBS29665.1"/>
    </source>
</evidence>
<dbReference type="AlphaFoldDB" id="A0A1B8BAA6"/>
<keyword evidence="1" id="KW-0732">Signal</keyword>